<keyword evidence="1" id="KW-0472">Membrane</keyword>
<evidence type="ECO:0000313" key="2">
    <source>
        <dbReference type="EMBL" id="MPL75411.1"/>
    </source>
</evidence>
<protein>
    <submittedName>
        <fullName evidence="2">Uncharacterized protein</fullName>
    </submittedName>
</protein>
<dbReference type="EMBL" id="VSSQ01000088">
    <property type="protein sequence ID" value="MPL75411.1"/>
    <property type="molecule type" value="Genomic_DNA"/>
</dbReference>
<evidence type="ECO:0000256" key="1">
    <source>
        <dbReference type="SAM" id="Phobius"/>
    </source>
</evidence>
<dbReference type="InterPro" id="IPR006626">
    <property type="entry name" value="PbH1"/>
</dbReference>
<comment type="caution">
    <text evidence="2">The sequence shown here is derived from an EMBL/GenBank/DDBJ whole genome shotgun (WGS) entry which is preliminary data.</text>
</comment>
<dbReference type="SUPFAM" id="SSF51126">
    <property type="entry name" value="Pectin lyase-like"/>
    <property type="match status" value="1"/>
</dbReference>
<keyword evidence="1" id="KW-0812">Transmembrane</keyword>
<dbReference type="SMART" id="SM00710">
    <property type="entry name" value="PbH1"/>
    <property type="match status" value="11"/>
</dbReference>
<sequence>MNSVSGANVNNNTNISDIQNIIDNTADDTIIFDSGDYNYILNLNITRAINIISNGIVTFIGDGKNNLFNINSTGVKIDGFNIKNYETPINSTEGNLTIINNNITNSTHGIIINNTKNSGNAIINNTNIENNKINTTRETIEIAAETNDNINSSSSHIENIQISNNELESDGVDDSETILIESSNNSTKDVKINNNKFKGGELQKILVYSSKDTENIAITNNNFNNNESIAQILVLGSQGIVNNTTISNNNFNNNILTMNIYSQHSINNIISHNNIHVDSGFINFYGSEDLISPYFNDNTVDTTDIFAIDVNGANLIKGNIYNNKFDIYSGYIDLNGWDNLYDSYIQNNTINTIEGFNNKFNSRNLNNGNVINNKINSKNGYININGENANNVNIINNIFYVTENYEINSNLNNITNITISNNEINSFNTSMNINGFENIANFNIKNNNFSSLENIIINQNTAILKYFNLSNNIINAKMNIINLNGTEIGVNNNVINNYINSDYSSIYIQSNNNLYNSSISNNKINAKRTFFQIYTTQNINKTIINNNIINSIDEFGIYMLSINISQNLMYNNTIKSGNSNFLISATEKIVDSSIFNNKMFLESLTLYLQSNNQYNCSLYNNKINTTVLFENFHAYEDLNKFSVYDNNISFNYGIIIIEGIENINNLSIKNNNISGNSTENILNIHSARNIKNVMIIGNNLINSIGNGIQIDVSSDTENRISDEILNKSISNVNISFNRIISFYRGLIILSENTTTNNNTADFNWWGVNDIENKTNIITKNHYILKFIPFEVNLTVGDIAKFHTMVLNNTNTPYGIDKLAKFSVYTSINKIDLNNIETSNNDIKFIINSTKPVYLTSKADGQISNYIMTPGKGKTYITIVSVIKKQLKLIFKLKLTDKNKKPLKGKYVTFIIGNEKFNLITDSNGIATLNYKIRNIDSTNTIFKFLARFNGDDNYLSSEKYDVIKLTKNKNNVKTKNNPDAYASMKKTGTPIIAILLILISSLGILKRRK</sequence>
<dbReference type="InterPro" id="IPR011050">
    <property type="entry name" value="Pectin_lyase_fold/virulence"/>
</dbReference>
<keyword evidence="1" id="KW-1133">Transmembrane helix</keyword>
<dbReference type="AlphaFoldDB" id="A0A644U8Z4"/>
<gene>
    <name evidence="2" type="ORF">SDC9_21235</name>
</gene>
<accession>A0A644U8Z4</accession>
<name>A0A644U8Z4_9ZZZZ</name>
<proteinExistence type="predicted"/>
<reference evidence="2" key="1">
    <citation type="submission" date="2019-08" db="EMBL/GenBank/DDBJ databases">
        <authorList>
            <person name="Kucharzyk K."/>
            <person name="Murdoch R.W."/>
            <person name="Higgins S."/>
            <person name="Loffler F."/>
        </authorList>
    </citation>
    <scope>NUCLEOTIDE SEQUENCE</scope>
</reference>
<feature type="transmembrane region" description="Helical" evidence="1">
    <location>
        <begin position="987"/>
        <end position="1005"/>
    </location>
</feature>
<organism evidence="2">
    <name type="scientific">bioreactor metagenome</name>
    <dbReference type="NCBI Taxonomy" id="1076179"/>
    <lineage>
        <taxon>unclassified sequences</taxon>
        <taxon>metagenomes</taxon>
        <taxon>ecological metagenomes</taxon>
    </lineage>
</organism>